<dbReference type="Proteomes" id="UP000002429">
    <property type="component" value="Chromosome"/>
</dbReference>
<feature type="compositionally biased region" description="Basic and acidic residues" evidence="1">
    <location>
        <begin position="11"/>
        <end position="23"/>
    </location>
</feature>
<proteinExistence type="predicted"/>
<sequence length="66" mass="7809">MTRPLRRKLWHDHTKGMGDHDDPAKAFMQWGKIIGENARRKKTGKEAPHASLIEFHRDDPKRTYKD</sequence>
<evidence type="ECO:0000256" key="1">
    <source>
        <dbReference type="SAM" id="MobiDB-lite"/>
    </source>
</evidence>
<evidence type="ECO:0000313" key="2">
    <source>
        <dbReference type="EMBL" id="ABF07515.1"/>
    </source>
</evidence>
<feature type="region of interest" description="Disordered" evidence="1">
    <location>
        <begin position="1"/>
        <end position="23"/>
    </location>
</feature>
<accession>Q1LQR1</accession>
<dbReference type="AlphaFoldDB" id="Q1LQR1"/>
<dbReference type="HOGENOM" id="CLU_2828116_0_0_4"/>
<reference evidence="3" key="1">
    <citation type="journal article" date="2010" name="PLoS ONE">
        <title>The complete genome sequence of Cupriavidus metallidurans strain CH34, a master survivalist in harsh and anthropogenic environments.</title>
        <authorList>
            <person name="Janssen P.J."/>
            <person name="Van Houdt R."/>
            <person name="Moors H."/>
            <person name="Monsieurs P."/>
            <person name="Morin N."/>
            <person name="Michaux A."/>
            <person name="Benotmane M.A."/>
            <person name="Leys N."/>
            <person name="Vallaeys T."/>
            <person name="Lapidus A."/>
            <person name="Monchy S."/>
            <person name="Medigue C."/>
            <person name="Taghavi S."/>
            <person name="McCorkle S."/>
            <person name="Dunn J."/>
            <person name="van der Lelie D."/>
            <person name="Mergeay M."/>
        </authorList>
    </citation>
    <scope>NUCLEOTIDE SEQUENCE [LARGE SCALE GENOMIC DNA]</scope>
    <source>
        <strain evidence="3">ATCC 43123 / DSM 2839 / NBRC 102507 / CH34</strain>
    </source>
</reference>
<feature type="region of interest" description="Disordered" evidence="1">
    <location>
        <begin position="37"/>
        <end position="66"/>
    </location>
</feature>
<keyword evidence="3" id="KW-1185">Reference proteome</keyword>
<feature type="compositionally biased region" description="Basic residues" evidence="1">
    <location>
        <begin position="1"/>
        <end position="10"/>
    </location>
</feature>
<protein>
    <submittedName>
        <fullName evidence="2">Phospholipase protein</fullName>
    </submittedName>
</protein>
<dbReference type="eggNOG" id="COG1502">
    <property type="taxonomic scope" value="Bacteria"/>
</dbReference>
<dbReference type="KEGG" id="rme:Rmet_0629"/>
<evidence type="ECO:0000313" key="3">
    <source>
        <dbReference type="Proteomes" id="UP000002429"/>
    </source>
</evidence>
<organism evidence="2 3">
    <name type="scientific">Cupriavidus metallidurans (strain ATCC 43123 / DSM 2839 / NBRC 102507 / CH34)</name>
    <name type="common">Ralstonia metallidurans</name>
    <dbReference type="NCBI Taxonomy" id="266264"/>
    <lineage>
        <taxon>Bacteria</taxon>
        <taxon>Pseudomonadati</taxon>
        <taxon>Pseudomonadota</taxon>
        <taxon>Betaproteobacteria</taxon>
        <taxon>Burkholderiales</taxon>
        <taxon>Burkholderiaceae</taxon>
        <taxon>Cupriavidus</taxon>
    </lineage>
</organism>
<dbReference type="STRING" id="266264.Rmet_0629"/>
<feature type="compositionally biased region" description="Basic and acidic residues" evidence="1">
    <location>
        <begin position="44"/>
        <end position="66"/>
    </location>
</feature>
<dbReference type="EMBL" id="CP000352">
    <property type="protein sequence ID" value="ABF07515.1"/>
    <property type="molecule type" value="Genomic_DNA"/>
</dbReference>
<gene>
    <name evidence="2" type="ordered locus">Rmet_0629</name>
</gene>
<name>Q1LQR1_CUPMC</name>